<dbReference type="EMBL" id="CH672015">
    <property type="protein sequence ID" value="KOB61677.1"/>
    <property type="molecule type" value="Genomic_DNA"/>
</dbReference>
<keyword evidence="2" id="KW-0812">Transmembrane</keyword>
<reference evidence="4" key="2">
    <citation type="submission" date="2006-03" db="EMBL/GenBank/DDBJ databases">
        <title>The genome sequence of the Plasmodium falciparum HB3.</title>
        <authorList>
            <consortium name="The Broad Institute Genome Sequencing Platform"/>
            <person name="Birren B."/>
            <person name="Lander E."/>
            <person name="Galagan J."/>
            <person name="Nusbaum C."/>
            <person name="Devon K."/>
            <person name="Henn M."/>
            <person name="Jaffe D."/>
            <person name="Butler J."/>
            <person name="Alvarez P."/>
            <person name="Gnerre S."/>
            <person name="Grabherr M."/>
            <person name="Kleber M."/>
            <person name="Mauceli E."/>
            <person name="Brockman W."/>
            <person name="MacCallum I.A."/>
            <person name="Rounsley S."/>
            <person name="Young S."/>
            <person name="LaButti K."/>
            <person name="Pushparaj V."/>
            <person name="DeCaprio D."/>
            <person name="Crawford M."/>
            <person name="Koehrsen M."/>
            <person name="Engels R."/>
            <person name="Montgomery P."/>
            <person name="Pearson M."/>
            <person name="Howarth C."/>
            <person name="Larson L."/>
            <person name="Luoma S."/>
            <person name="White J."/>
            <person name="Kodira C."/>
            <person name="Zeng Q."/>
            <person name="Oleary S."/>
            <person name="Yandava C."/>
            <person name="Alvarado L."/>
            <person name="Wirth D."/>
            <person name="Volkman S."/>
            <person name="Hartl D."/>
        </authorList>
    </citation>
    <scope>NUCLEOTIDE SEQUENCE [LARGE SCALE GENOMIC DNA]</scope>
</reference>
<keyword evidence="2" id="KW-1133">Transmembrane helix</keyword>
<accession>A0A0L7KEE6</accession>
<dbReference type="AlphaFoldDB" id="A0A0L7KEE6"/>
<feature type="transmembrane region" description="Helical" evidence="2">
    <location>
        <begin position="7"/>
        <end position="25"/>
    </location>
</feature>
<dbReference type="PANTHER" id="PTHR23353">
    <property type="entry name" value="RAB-GAP/TBC-RELATED"/>
    <property type="match status" value="1"/>
</dbReference>
<evidence type="ECO:0000256" key="2">
    <source>
        <dbReference type="SAM" id="Phobius"/>
    </source>
</evidence>
<dbReference type="InterPro" id="IPR053019">
    <property type="entry name" value="GATA_zinc_finger"/>
</dbReference>
<dbReference type="OMA" id="IHAYSKI"/>
<dbReference type="Pfam" id="PF23670">
    <property type="entry name" value="PIGBOS1"/>
    <property type="match status" value="1"/>
</dbReference>
<protein>
    <submittedName>
        <fullName evidence="3">Uncharacterized protein</fullName>
    </submittedName>
</protein>
<dbReference type="InterPro" id="IPR057394">
    <property type="entry name" value="PIGBOS1"/>
</dbReference>
<evidence type="ECO:0000256" key="1">
    <source>
        <dbReference type="SAM" id="MobiDB-lite"/>
    </source>
</evidence>
<evidence type="ECO:0000313" key="3">
    <source>
        <dbReference type="EMBL" id="KOB61677.1"/>
    </source>
</evidence>
<feature type="region of interest" description="Disordered" evidence="1">
    <location>
        <begin position="363"/>
        <end position="399"/>
    </location>
</feature>
<dbReference type="KEGG" id="pfh:PFHG_03352"/>
<organism evidence="3 4">
    <name type="scientific">Plasmodium falciparum (isolate HB3)</name>
    <dbReference type="NCBI Taxonomy" id="137071"/>
    <lineage>
        <taxon>Eukaryota</taxon>
        <taxon>Sar</taxon>
        <taxon>Alveolata</taxon>
        <taxon>Apicomplexa</taxon>
        <taxon>Aconoidasida</taxon>
        <taxon>Haemosporida</taxon>
        <taxon>Plasmodiidae</taxon>
        <taxon>Plasmodium</taxon>
        <taxon>Plasmodium (Laverania)</taxon>
    </lineage>
</organism>
<keyword evidence="2" id="KW-0472">Membrane</keyword>
<reference evidence="3 4" key="1">
    <citation type="submission" date="2006-03" db="EMBL/GenBank/DDBJ databases">
        <title>Annotation of Plasmodium falciparum HB3.</title>
        <authorList>
            <consortium name="The Broad Institute Genome Sequencing Platform"/>
            <person name="Volkman S.K."/>
            <person name="Neafsey D.E."/>
            <person name="Dash A.P."/>
            <person name="Chitnis C.E."/>
            <person name="Hartl D.L."/>
            <person name="Young S.K."/>
            <person name="Zeng Q."/>
            <person name="Koehrsen M."/>
            <person name="Alvarado L."/>
            <person name="Berlin A."/>
            <person name="Borenstein D."/>
            <person name="Chapman S.B."/>
            <person name="Chen Z."/>
            <person name="Engels R."/>
            <person name="Freedman E."/>
            <person name="Gellesch M."/>
            <person name="Goldberg J."/>
            <person name="Griggs A."/>
            <person name="Gujja S."/>
            <person name="Heilman E.R."/>
            <person name="Heiman D.I."/>
            <person name="Howarth C."/>
            <person name="Jen D."/>
            <person name="Larson L."/>
            <person name="Mehta T."/>
            <person name="Neiman D."/>
            <person name="Park D."/>
            <person name="Pearson M."/>
            <person name="Roberts A."/>
            <person name="Saif S."/>
            <person name="Shea T."/>
            <person name="Shenoy N."/>
            <person name="Sisk P."/>
            <person name="Stolte C."/>
            <person name="Sykes S."/>
            <person name="Walk T."/>
            <person name="White J."/>
            <person name="Yandava C."/>
            <person name="Haas B."/>
            <person name="Henn M.R."/>
            <person name="Nusbaum C."/>
            <person name="Birren B."/>
        </authorList>
    </citation>
    <scope>NUCLEOTIDE SEQUENCE [LARGE SCALE GENOMIC DNA]</scope>
    <source>
        <strain evidence="3">HB3</strain>
    </source>
</reference>
<evidence type="ECO:0000313" key="4">
    <source>
        <dbReference type="Proteomes" id="UP000054289"/>
    </source>
</evidence>
<proteinExistence type="predicted"/>
<feature type="compositionally biased region" description="Low complexity" evidence="1">
    <location>
        <begin position="372"/>
        <end position="396"/>
    </location>
</feature>
<dbReference type="OrthoDB" id="380741at2759"/>
<dbReference type="Proteomes" id="UP000054289">
    <property type="component" value="Unassembled WGS sequence"/>
</dbReference>
<name>A0A0L7KEE6_PLAFX</name>
<gene>
    <name evidence="3" type="ORF">PFHG_03352</name>
</gene>
<sequence length="790" mass="93965">MKRRIDFKSVCVASIIGWCTGVYIFNPIVNNMKENIDNKPFYTIQCFFKILSLNNLNIIHSNYLGCKRKGLHFFYNTYKDPGLMKRNIFVFGKYNNILKSIKHKSERKIKCAKDFLSNNNGLCSNKQPNELYDVGRKEIKDKKRMKGRNIDTNNHLLNCEKSIALLNTLYNIIQEKGNNHHCDDTYYVDEKNKLYNQHNDKDLCNNIIDVIKNEKNIKTTFLILHTVNKIMCINKYIPYIYEDILLIEDMEILSIILRVLTNSFYDDKKLLFILMNKLKESIILGTSSNLTISNTFFCYSNLYTRGIINKNDIPLEHILGIVINYYDTFSSVQLVEILGNFEYYDFMKEKRCELVKEKDDLIEMGNDHPRDNNNNNDDNNNNNNDNNNNDDNNNNNGGDIKRLKKLRAKLFLKVANHFIQQNIIKELSTKEKIDLIYAFSKNRIYHEKIFLSVFEYLLKIIKGYNRDIINNKFSYLFEKRIKDEHMKKGNGYNRRNENDNIDNTNLKNEEIDKKDISRFINKEVLNDAIKNISNILYSYSKFNIYIDELYNEILLFLQYFYKYMDCSILSKCLISLTKVNCNINILLCKIYKEKLDDKINVKNDDHFLAHCSSIHLMNYLLSYSRNLFLEKGVYNIISYYLLKNDKINSLNSLDLINIFHAYSKIYYIDKKLFQKIDHILLQRLEANKDYLTIDLAIKYINAVSKLSYKNVNIIYKIIEIIYQTNHLHNIKIIHLFKLLKNIKKLNISYEILQKHIQMIAPNITLDFANYQNYYYKAKKEIHVRKKKWIW</sequence>